<evidence type="ECO:0000256" key="3">
    <source>
        <dbReference type="ARBA" id="ARBA00022801"/>
    </source>
</evidence>
<dbReference type="PANTHER" id="PTHR24253">
    <property type="entry name" value="TRANSMEMBRANE PROTEASE SERINE"/>
    <property type="match status" value="1"/>
</dbReference>
<evidence type="ECO:0000256" key="6">
    <source>
        <dbReference type="ARBA" id="ARBA00023180"/>
    </source>
</evidence>
<keyword evidence="11" id="KW-1185">Reference proteome</keyword>
<dbReference type="Pfam" id="PF00089">
    <property type="entry name" value="Trypsin"/>
    <property type="match status" value="2"/>
</dbReference>
<evidence type="ECO:0000256" key="4">
    <source>
        <dbReference type="ARBA" id="ARBA00022825"/>
    </source>
</evidence>
<dbReference type="CDD" id="cd00190">
    <property type="entry name" value="Tryp_SPc"/>
    <property type="match status" value="1"/>
</dbReference>
<keyword evidence="6" id="KW-0325">Glycoprotein</keyword>
<dbReference type="PROSITE" id="PS50240">
    <property type="entry name" value="TRYPSIN_DOM"/>
    <property type="match status" value="1"/>
</dbReference>
<dbReference type="InterPro" id="IPR001314">
    <property type="entry name" value="Peptidase_S1A"/>
</dbReference>
<gene>
    <name evidence="10" type="ORF">APTSU1_001588400</name>
</gene>
<evidence type="ECO:0000313" key="10">
    <source>
        <dbReference type="EMBL" id="GAB1300646.1"/>
    </source>
</evidence>
<proteinExistence type="predicted"/>
<feature type="chain" id="PRO_5045125776" evidence="8">
    <location>
        <begin position="20"/>
        <end position="363"/>
    </location>
</feature>
<sequence>MELALLAILFILFPGVLLGSEVLTTDSYSLSTVRGRSSIDLDSVCGRPRASGRIVSGQDAQIGQWPWQVSLREQTVHVCGGSLIAEDWVLTAAHCFNQGQAGVADVYPLGPGFYVGCGDPNSSLYAWTEDQSIYTVLLGTISSYPEDDEPREVRAVARIIKHPSYSAEEHISGDIALVQLASPISFNDYMLPVCLPKPGDPLDPGTMCWVTGWGNTGINQYLQPPFTLQELEVPLIDAQTCNNYYQENSFSSTGPAILEGMLCAGFEEGGKDACNGDSGGPLVCDINGIWIQAGVVSWGSDCAMPKRPGVYTNVSFYISWIQDTISNSAIEGKSFSPSLSRTPLSGLLLLLLSLSSAFFLLGP</sequence>
<dbReference type="GO" id="GO:0008233">
    <property type="term" value="F:peptidase activity"/>
    <property type="evidence" value="ECO:0007669"/>
    <property type="project" value="UniProtKB-KW"/>
</dbReference>
<dbReference type="SMART" id="SM00020">
    <property type="entry name" value="Tryp_SPc"/>
    <property type="match status" value="1"/>
</dbReference>
<keyword evidence="1 7" id="KW-0645">Protease</keyword>
<evidence type="ECO:0000256" key="8">
    <source>
        <dbReference type="SAM" id="SignalP"/>
    </source>
</evidence>
<comment type="caution">
    <text evidence="10">The sequence shown here is derived from an EMBL/GenBank/DDBJ whole genome shotgun (WGS) entry which is preliminary data.</text>
</comment>
<dbReference type="InterPro" id="IPR033116">
    <property type="entry name" value="TRYPSIN_SER"/>
</dbReference>
<name>A0ABQ0FN56_APOSI</name>
<dbReference type="SUPFAM" id="SSF50494">
    <property type="entry name" value="Trypsin-like serine proteases"/>
    <property type="match status" value="1"/>
</dbReference>
<dbReference type="InterPro" id="IPR009003">
    <property type="entry name" value="Peptidase_S1_PA"/>
</dbReference>
<dbReference type="Gene3D" id="2.40.10.10">
    <property type="entry name" value="Trypsin-like serine proteases"/>
    <property type="match status" value="1"/>
</dbReference>
<dbReference type="PROSITE" id="PS00134">
    <property type="entry name" value="TRYPSIN_HIS"/>
    <property type="match status" value="1"/>
</dbReference>
<dbReference type="InterPro" id="IPR043504">
    <property type="entry name" value="Peptidase_S1_PA_chymotrypsin"/>
</dbReference>
<feature type="signal peptide" evidence="8">
    <location>
        <begin position="1"/>
        <end position="19"/>
    </location>
</feature>
<dbReference type="PRINTS" id="PR00722">
    <property type="entry name" value="CHYMOTRYPSIN"/>
</dbReference>
<dbReference type="Proteomes" id="UP001623349">
    <property type="component" value="Unassembled WGS sequence"/>
</dbReference>
<dbReference type="InterPro" id="IPR018114">
    <property type="entry name" value="TRYPSIN_HIS"/>
</dbReference>
<organism evidence="10 11">
    <name type="scientific">Apodemus speciosus</name>
    <name type="common">Large Japanese field mouse</name>
    <dbReference type="NCBI Taxonomy" id="105296"/>
    <lineage>
        <taxon>Eukaryota</taxon>
        <taxon>Metazoa</taxon>
        <taxon>Chordata</taxon>
        <taxon>Craniata</taxon>
        <taxon>Vertebrata</taxon>
        <taxon>Euteleostomi</taxon>
        <taxon>Mammalia</taxon>
        <taxon>Eutheria</taxon>
        <taxon>Euarchontoglires</taxon>
        <taxon>Glires</taxon>
        <taxon>Rodentia</taxon>
        <taxon>Myomorpha</taxon>
        <taxon>Muroidea</taxon>
        <taxon>Muridae</taxon>
        <taxon>Murinae</taxon>
        <taxon>Apodemus</taxon>
    </lineage>
</organism>
<feature type="domain" description="Peptidase S1" evidence="9">
    <location>
        <begin position="54"/>
        <end position="326"/>
    </location>
</feature>
<evidence type="ECO:0000313" key="11">
    <source>
        <dbReference type="Proteomes" id="UP001623349"/>
    </source>
</evidence>
<dbReference type="PANTHER" id="PTHR24253:SF144">
    <property type="entry name" value="CHYMOTRYPSIN-LIKE PROTEASE CTRL-1-RELATED"/>
    <property type="match status" value="1"/>
</dbReference>
<keyword evidence="5" id="KW-1015">Disulfide bond</keyword>
<keyword evidence="3 7" id="KW-0378">Hydrolase</keyword>
<dbReference type="GO" id="GO:0006508">
    <property type="term" value="P:proteolysis"/>
    <property type="evidence" value="ECO:0007669"/>
    <property type="project" value="UniProtKB-KW"/>
</dbReference>
<evidence type="ECO:0000256" key="1">
    <source>
        <dbReference type="ARBA" id="ARBA00022670"/>
    </source>
</evidence>
<protein>
    <submittedName>
        <fullName evidence="10">Protease, serine 32</fullName>
    </submittedName>
</protein>
<accession>A0ABQ0FN56</accession>
<dbReference type="PROSITE" id="PS00135">
    <property type="entry name" value="TRYPSIN_SER"/>
    <property type="match status" value="1"/>
</dbReference>
<evidence type="ECO:0000259" key="9">
    <source>
        <dbReference type="PROSITE" id="PS50240"/>
    </source>
</evidence>
<reference evidence="10 11" key="1">
    <citation type="submission" date="2024-08" db="EMBL/GenBank/DDBJ databases">
        <title>The draft genome of Apodemus speciosus.</title>
        <authorList>
            <person name="Nabeshima K."/>
            <person name="Suzuki S."/>
            <person name="Onuma M."/>
        </authorList>
    </citation>
    <scope>NUCLEOTIDE SEQUENCE [LARGE SCALE GENOMIC DNA]</scope>
    <source>
        <strain evidence="10">IB14-021</strain>
    </source>
</reference>
<evidence type="ECO:0000256" key="7">
    <source>
        <dbReference type="RuleBase" id="RU363034"/>
    </source>
</evidence>
<evidence type="ECO:0000256" key="2">
    <source>
        <dbReference type="ARBA" id="ARBA00022729"/>
    </source>
</evidence>
<evidence type="ECO:0000256" key="5">
    <source>
        <dbReference type="ARBA" id="ARBA00023157"/>
    </source>
</evidence>
<dbReference type="InterPro" id="IPR001254">
    <property type="entry name" value="Trypsin_dom"/>
</dbReference>
<keyword evidence="4 7" id="KW-0720">Serine protease</keyword>
<keyword evidence="2 8" id="KW-0732">Signal</keyword>
<dbReference type="EMBL" id="BAAFST010000017">
    <property type="protein sequence ID" value="GAB1300646.1"/>
    <property type="molecule type" value="Genomic_DNA"/>
</dbReference>